<gene>
    <name evidence="1" type="ORF">HK100_004888</name>
</gene>
<reference evidence="1" key="1">
    <citation type="submission" date="2020-05" db="EMBL/GenBank/DDBJ databases">
        <title>Phylogenomic resolution of chytrid fungi.</title>
        <authorList>
            <person name="Stajich J.E."/>
            <person name="Amses K."/>
            <person name="Simmons R."/>
            <person name="Seto K."/>
            <person name="Myers J."/>
            <person name="Bonds A."/>
            <person name="Quandt C.A."/>
            <person name="Barry K."/>
            <person name="Liu P."/>
            <person name="Grigoriev I."/>
            <person name="Longcore J.E."/>
            <person name="James T.Y."/>
        </authorList>
    </citation>
    <scope>NUCLEOTIDE SEQUENCE</scope>
    <source>
        <strain evidence="1">JEL0513</strain>
    </source>
</reference>
<evidence type="ECO:0000313" key="1">
    <source>
        <dbReference type="EMBL" id="KAJ3099430.1"/>
    </source>
</evidence>
<dbReference type="EMBL" id="JADGJH010002348">
    <property type="protein sequence ID" value="KAJ3099430.1"/>
    <property type="molecule type" value="Genomic_DNA"/>
</dbReference>
<name>A0AAD5SV37_9FUNG</name>
<accession>A0AAD5SV37</accession>
<protein>
    <submittedName>
        <fullName evidence="1">Uncharacterized protein</fullName>
    </submittedName>
</protein>
<organism evidence="1 2">
    <name type="scientific">Physocladia obscura</name>
    <dbReference type="NCBI Taxonomy" id="109957"/>
    <lineage>
        <taxon>Eukaryota</taxon>
        <taxon>Fungi</taxon>
        <taxon>Fungi incertae sedis</taxon>
        <taxon>Chytridiomycota</taxon>
        <taxon>Chytridiomycota incertae sedis</taxon>
        <taxon>Chytridiomycetes</taxon>
        <taxon>Chytridiales</taxon>
        <taxon>Chytriomycetaceae</taxon>
        <taxon>Physocladia</taxon>
    </lineage>
</organism>
<sequence>FEVGLFGNGSDNPSSVGPLADGFEAAFPGIGADDGDGLVDADGSGFLVFEV</sequence>
<feature type="non-terminal residue" evidence="1">
    <location>
        <position position="1"/>
    </location>
</feature>
<dbReference type="AlphaFoldDB" id="A0AAD5SV37"/>
<proteinExistence type="predicted"/>
<evidence type="ECO:0000313" key="2">
    <source>
        <dbReference type="Proteomes" id="UP001211907"/>
    </source>
</evidence>
<keyword evidence="2" id="KW-1185">Reference proteome</keyword>
<comment type="caution">
    <text evidence="1">The sequence shown here is derived from an EMBL/GenBank/DDBJ whole genome shotgun (WGS) entry which is preliminary data.</text>
</comment>
<dbReference type="Proteomes" id="UP001211907">
    <property type="component" value="Unassembled WGS sequence"/>
</dbReference>